<dbReference type="SUPFAM" id="SSF54695">
    <property type="entry name" value="POZ domain"/>
    <property type="match status" value="1"/>
</dbReference>
<dbReference type="EMBL" id="JAOAOG010000172">
    <property type="protein sequence ID" value="KAJ6243290.1"/>
    <property type="molecule type" value="Genomic_DNA"/>
</dbReference>
<dbReference type="PROSITE" id="PS50097">
    <property type="entry name" value="BTB"/>
    <property type="match status" value="1"/>
</dbReference>
<dbReference type="CDD" id="cd18186">
    <property type="entry name" value="BTB_POZ_ZBTB_KLHL-like"/>
    <property type="match status" value="1"/>
</dbReference>
<feature type="domain" description="BTB" evidence="1">
    <location>
        <begin position="465"/>
        <end position="531"/>
    </location>
</feature>
<reference evidence="2" key="1">
    <citation type="submission" date="2022-08" db="EMBL/GenBank/DDBJ databases">
        <title>Novel sulfate-reducing endosymbionts in the free-living metamonad Anaeramoeba.</title>
        <authorList>
            <person name="Jerlstrom-Hultqvist J."/>
            <person name="Cepicka I."/>
            <person name="Gallot-Lavallee L."/>
            <person name="Salas-Leiva D."/>
            <person name="Curtis B.A."/>
            <person name="Zahonova K."/>
            <person name="Pipaliya S."/>
            <person name="Dacks J."/>
            <person name="Roger A.J."/>
        </authorList>
    </citation>
    <scope>NUCLEOTIDE SEQUENCE</scope>
    <source>
        <strain evidence="2">Schooner1</strain>
    </source>
</reference>
<dbReference type="InterPro" id="IPR000210">
    <property type="entry name" value="BTB/POZ_dom"/>
</dbReference>
<dbReference type="Gene3D" id="2.130.10.30">
    <property type="entry name" value="Regulator of chromosome condensation 1/beta-lactamase-inhibitor protein II"/>
    <property type="match status" value="1"/>
</dbReference>
<dbReference type="Proteomes" id="UP001150062">
    <property type="component" value="Unassembled WGS sequence"/>
</dbReference>
<dbReference type="InterPro" id="IPR009091">
    <property type="entry name" value="RCC1/BLIP-II"/>
</dbReference>
<dbReference type="Pfam" id="PF00651">
    <property type="entry name" value="BTB"/>
    <property type="match status" value="1"/>
</dbReference>
<protein>
    <recommendedName>
        <fullName evidence="1">BTB domain-containing protein</fullName>
    </recommendedName>
</protein>
<keyword evidence="3" id="KW-1185">Reference proteome</keyword>
<proteinExistence type="predicted"/>
<dbReference type="InterPro" id="IPR011333">
    <property type="entry name" value="SKP1/BTB/POZ_sf"/>
</dbReference>
<gene>
    <name evidence="2" type="ORF">M0813_22431</name>
</gene>
<name>A0ABQ8YFB3_9EUKA</name>
<evidence type="ECO:0000259" key="1">
    <source>
        <dbReference type="PROSITE" id="PS50097"/>
    </source>
</evidence>
<comment type="caution">
    <text evidence="2">The sequence shown here is derived from an EMBL/GenBank/DDBJ whole genome shotgun (WGS) entry which is preliminary data.</text>
</comment>
<accession>A0ABQ8YFB3</accession>
<evidence type="ECO:0000313" key="2">
    <source>
        <dbReference type="EMBL" id="KAJ6243290.1"/>
    </source>
</evidence>
<organism evidence="2 3">
    <name type="scientific">Anaeramoeba flamelloides</name>
    <dbReference type="NCBI Taxonomy" id="1746091"/>
    <lineage>
        <taxon>Eukaryota</taxon>
        <taxon>Metamonada</taxon>
        <taxon>Anaeramoebidae</taxon>
        <taxon>Anaeramoeba</taxon>
    </lineage>
</organism>
<dbReference type="SUPFAM" id="SSF50985">
    <property type="entry name" value="RCC1/BLIP-II"/>
    <property type="match status" value="1"/>
</dbReference>
<evidence type="ECO:0000313" key="3">
    <source>
        <dbReference type="Proteomes" id="UP001150062"/>
    </source>
</evidence>
<sequence>MNIYFGYGNELKNTFTNYELTENETNSQSPFRNYQINTLNSFKFNVKVKKISCSKNSILLLTTKGKVFQITKDSTTHLTIFKKKIYDIASGYGHHLASSDSDSDIYSWFDETQPQDYKQLLRRSGYQPTTPTKIMSNHYFDYGKIFVYAGKYNSFIYQSGSFFGNGLNDKHQRGFSLYKLGTYQNDNHCISSNGKIFVTNQSDCFATVGYYQKYFYIWGDIPFETTLLETDYFYSQFYIKGQLVNDIEHFCSLKNNLIIYTKTKKFYFFVSPKDKIKQLDITMYFQEVKTSIEQLHITNLFNLNEELLIFTNNKVTYKMNLKKKYGSDLNKQIKPQNIKTLKDMKCKQIISYDNSGFIIHYVDPIALELFDLFKQKLFTDLNLKNFRIHQIFFTFRLRCPVDILEERIKDFTKEDLQNLILWVYTSLIRDNQKIKEISEKLKINDLLDYDLTKDLHTLAISNSTQDYTLVVNEKKIKVHKFILQARSKLFREMFTFIDENDNCVHDYSGKSITAIKIMIYYLYTNELLVKEFNREKNLKLLFEELEDVVDYYQLNANCDFDSQVQNMKILLKNKMLLQKKDFKKNKIQKKKRKKN</sequence>
<dbReference type="Gene3D" id="3.30.710.10">
    <property type="entry name" value="Potassium Channel Kv1.1, Chain A"/>
    <property type="match status" value="1"/>
</dbReference>
<dbReference type="SMART" id="SM00225">
    <property type="entry name" value="BTB"/>
    <property type="match status" value="1"/>
</dbReference>